<dbReference type="InterPro" id="IPR012337">
    <property type="entry name" value="RNaseH-like_sf"/>
</dbReference>
<gene>
    <name evidence="2" type="ORF">F2P81_001348</name>
</gene>
<comment type="caution">
    <text evidence="2">The sequence shown here is derived from an EMBL/GenBank/DDBJ whole genome shotgun (WGS) entry which is preliminary data.</text>
</comment>
<evidence type="ECO:0000313" key="3">
    <source>
        <dbReference type="Proteomes" id="UP000438429"/>
    </source>
</evidence>
<dbReference type="EMBL" id="VEVO01000001">
    <property type="protein sequence ID" value="KAF0047715.1"/>
    <property type="molecule type" value="Genomic_DNA"/>
</dbReference>
<dbReference type="GO" id="GO:0003676">
    <property type="term" value="F:nucleic acid binding"/>
    <property type="evidence" value="ECO:0007669"/>
    <property type="project" value="InterPro"/>
</dbReference>
<proteinExistence type="predicted"/>
<dbReference type="SUPFAM" id="SSF53098">
    <property type="entry name" value="Ribonuclease H-like"/>
    <property type="match status" value="1"/>
</dbReference>
<feature type="domain" description="RNase H type-1" evidence="1">
    <location>
        <begin position="156"/>
        <end position="256"/>
    </location>
</feature>
<dbReference type="GO" id="GO:0004523">
    <property type="term" value="F:RNA-DNA hybrid ribonuclease activity"/>
    <property type="evidence" value="ECO:0007669"/>
    <property type="project" value="InterPro"/>
</dbReference>
<organism evidence="2 3">
    <name type="scientific">Scophthalmus maximus</name>
    <name type="common">Turbot</name>
    <name type="synonym">Psetta maxima</name>
    <dbReference type="NCBI Taxonomy" id="52904"/>
    <lineage>
        <taxon>Eukaryota</taxon>
        <taxon>Metazoa</taxon>
        <taxon>Chordata</taxon>
        <taxon>Craniata</taxon>
        <taxon>Vertebrata</taxon>
        <taxon>Euteleostomi</taxon>
        <taxon>Actinopterygii</taxon>
        <taxon>Neopterygii</taxon>
        <taxon>Teleostei</taxon>
        <taxon>Neoteleostei</taxon>
        <taxon>Acanthomorphata</taxon>
        <taxon>Carangaria</taxon>
        <taxon>Pleuronectiformes</taxon>
        <taxon>Pleuronectoidei</taxon>
        <taxon>Scophthalmidae</taxon>
        <taxon>Scophthalmus</taxon>
    </lineage>
</organism>
<dbReference type="PROSITE" id="PS50879">
    <property type="entry name" value="RNASE_H_1"/>
    <property type="match status" value="1"/>
</dbReference>
<dbReference type="AlphaFoldDB" id="A0A6A4TR17"/>
<evidence type="ECO:0000259" key="1">
    <source>
        <dbReference type="PROSITE" id="PS50879"/>
    </source>
</evidence>
<dbReference type="Proteomes" id="UP000438429">
    <property type="component" value="Unassembled WGS sequence"/>
</dbReference>
<protein>
    <recommendedName>
        <fullName evidence="1">RNase H type-1 domain-containing protein</fullName>
    </recommendedName>
</protein>
<evidence type="ECO:0000313" key="2">
    <source>
        <dbReference type="EMBL" id="KAF0047715.1"/>
    </source>
</evidence>
<sequence length="256" mass="29153">MKLIWLHKQPNEDQHKNDIVWSYGNEPTQFFIKDLQNFDVPPYQAKINPNKYPVYVKTYPLSKEKEEGHPMVLHTSHSVDIILLNITTQHRTSQRRSNYELILTGPQNLMISTATHTNPALYIKALLHGIDDSEEVTHDCMELINSTSSVRADLQQTKDLILYCDVSSMRPDDKTILSGYAIVDNQDRCIEAYRLPVSSVQAAELIALTRACILAENKAVTIYTDSKYAFSTGHDFSKIWEKQGFVTTAGKQIQHA</sequence>
<reference evidence="2 3" key="1">
    <citation type="submission" date="2019-06" db="EMBL/GenBank/DDBJ databases">
        <title>Draft genomes of female and male turbot (Scophthalmus maximus).</title>
        <authorList>
            <person name="Xu H."/>
            <person name="Xu X.-W."/>
            <person name="Shao C."/>
            <person name="Chen S."/>
        </authorList>
    </citation>
    <scope>NUCLEOTIDE SEQUENCE [LARGE SCALE GENOMIC DNA]</scope>
    <source>
        <strain evidence="2">Ysfricsl-2016a</strain>
        <tissue evidence="2">Blood</tissue>
    </source>
</reference>
<dbReference type="Pfam" id="PF00075">
    <property type="entry name" value="RNase_H"/>
    <property type="match status" value="1"/>
</dbReference>
<accession>A0A6A4TR17</accession>
<dbReference type="InterPro" id="IPR002156">
    <property type="entry name" value="RNaseH_domain"/>
</dbReference>
<dbReference type="InterPro" id="IPR036397">
    <property type="entry name" value="RNaseH_sf"/>
</dbReference>
<name>A0A6A4TR17_SCOMX</name>
<dbReference type="Gene3D" id="3.30.420.10">
    <property type="entry name" value="Ribonuclease H-like superfamily/Ribonuclease H"/>
    <property type="match status" value="1"/>
</dbReference>